<feature type="transmembrane region" description="Helical" evidence="1">
    <location>
        <begin position="44"/>
        <end position="62"/>
    </location>
</feature>
<feature type="transmembrane region" description="Helical" evidence="1">
    <location>
        <begin position="96"/>
        <end position="115"/>
    </location>
</feature>
<name>A0ABZ2KE04_9BACT</name>
<feature type="transmembrane region" description="Helical" evidence="1">
    <location>
        <begin position="12"/>
        <end position="32"/>
    </location>
</feature>
<accession>A0ABZ2KE04</accession>
<reference evidence="2 3" key="1">
    <citation type="submission" date="2021-12" db="EMBL/GenBank/DDBJ databases">
        <title>Discovery of the Pendulisporaceae a myxobacterial family with distinct sporulation behavior and unique specialized metabolism.</title>
        <authorList>
            <person name="Garcia R."/>
            <person name="Popoff A."/>
            <person name="Bader C.D."/>
            <person name="Loehr J."/>
            <person name="Walesch S."/>
            <person name="Walt C."/>
            <person name="Boldt J."/>
            <person name="Bunk B."/>
            <person name="Haeckl F.J.F.P.J."/>
            <person name="Gunesch A.P."/>
            <person name="Birkelbach J."/>
            <person name="Nuebel U."/>
            <person name="Pietschmann T."/>
            <person name="Bach T."/>
            <person name="Mueller R."/>
        </authorList>
    </citation>
    <scope>NUCLEOTIDE SEQUENCE [LARGE SCALE GENOMIC DNA]</scope>
    <source>
        <strain evidence="2 3">MSr12523</strain>
    </source>
</reference>
<dbReference type="Proteomes" id="UP001379533">
    <property type="component" value="Chromosome"/>
</dbReference>
<keyword evidence="3" id="KW-1185">Reference proteome</keyword>
<dbReference type="EMBL" id="CP089982">
    <property type="protein sequence ID" value="WXA95737.1"/>
    <property type="molecule type" value="Genomic_DNA"/>
</dbReference>
<keyword evidence="1" id="KW-1133">Transmembrane helix</keyword>
<evidence type="ECO:0000313" key="3">
    <source>
        <dbReference type="Proteomes" id="UP001379533"/>
    </source>
</evidence>
<evidence type="ECO:0000313" key="2">
    <source>
        <dbReference type="EMBL" id="WXA95737.1"/>
    </source>
</evidence>
<organism evidence="2 3">
    <name type="scientific">Pendulispora brunnea</name>
    <dbReference type="NCBI Taxonomy" id="2905690"/>
    <lineage>
        <taxon>Bacteria</taxon>
        <taxon>Pseudomonadati</taxon>
        <taxon>Myxococcota</taxon>
        <taxon>Myxococcia</taxon>
        <taxon>Myxococcales</taxon>
        <taxon>Sorangiineae</taxon>
        <taxon>Pendulisporaceae</taxon>
        <taxon>Pendulispora</taxon>
    </lineage>
</organism>
<feature type="transmembrane region" description="Helical" evidence="1">
    <location>
        <begin position="69"/>
        <end position="90"/>
    </location>
</feature>
<dbReference type="RefSeq" id="WP_394846346.1">
    <property type="nucleotide sequence ID" value="NZ_CP089982.1"/>
</dbReference>
<gene>
    <name evidence="2" type="ORF">LZC95_02640</name>
</gene>
<keyword evidence="1" id="KW-0472">Membrane</keyword>
<protein>
    <submittedName>
        <fullName evidence="2">Uncharacterized protein</fullName>
    </submittedName>
</protein>
<sequence>MMSRSEGAHAKVRLVLRALAPIFVCAALFHVYRVVAPVPDEPTWRHALFIGLNLLIAAGLWYEPRRLLVPFGLLTAQQLMSHGGSLYTVWHMEHAIDWPSIGVLVLMPVVFVLLLRLRQ</sequence>
<proteinExistence type="predicted"/>
<evidence type="ECO:0000256" key="1">
    <source>
        <dbReference type="SAM" id="Phobius"/>
    </source>
</evidence>
<keyword evidence="1" id="KW-0812">Transmembrane</keyword>